<dbReference type="InterPro" id="IPR048555">
    <property type="entry name" value="DACNH"/>
</dbReference>
<feature type="domain" description="DAC" evidence="1">
    <location>
        <begin position="299"/>
        <end position="439"/>
    </location>
</feature>
<dbReference type="PROSITE" id="PS51794">
    <property type="entry name" value="DAC"/>
    <property type="match status" value="1"/>
</dbReference>
<dbReference type="EMBL" id="PKTG01000045">
    <property type="protein sequence ID" value="PLX18950.1"/>
    <property type="molecule type" value="Genomic_DNA"/>
</dbReference>
<dbReference type="SUPFAM" id="SSF143597">
    <property type="entry name" value="YojJ-like"/>
    <property type="match status" value="1"/>
</dbReference>
<dbReference type="Pfam" id="PF21750">
    <property type="entry name" value="DACNH"/>
    <property type="match status" value="1"/>
</dbReference>
<protein>
    <recommendedName>
        <fullName evidence="1">DAC domain-containing protein</fullName>
    </recommendedName>
</protein>
<dbReference type="Gene3D" id="3.40.1700.10">
    <property type="entry name" value="DNA integrity scanning protein, DisA, N-terminal domain"/>
    <property type="match status" value="1"/>
</dbReference>
<proteinExistence type="predicted"/>
<sequence>MTDTRIFIKQAFDAGSEFFSLLSANLLKNIFILKISKKSRKIFSARKNKKLEQDILKKMEELQFDDFHTCHSAVVVNQLIDNNISSKMSHIIGLYCGNLFLDNDFLFLPILVFDSKQYDYHSNFIDHAAKVFLKEIRHRYPDNKKSLMGQHFSDVDYEYLLRRAAKKYMMEIKFLINPLGNPTNDIYNAFSSISTMTYEGSDVKGRISLMSTGKALDECDVVFREPIFIADFRAVRKVLELCIDNNSLISDGDMIYGMTSRKIKKSYSVFFRLHNQWEIHQDSKILITVSMGLPVLYSDVLFENNIKANLSDRFEKYSDELVKIIKIACRSLKGALVVVSEEAKEECERLKGQGFDIDSVNTDPKIIKSFFNVDGAVFFSPDGKCHGFGMILDGIASEGGLSSRGARYNSALRYIKSRKKKVLAVVVSEDKIIDFIPLK</sequence>
<reference evidence="2 3" key="1">
    <citation type="submission" date="2017-11" db="EMBL/GenBank/DDBJ databases">
        <title>Genome-resolved metagenomics identifies genetic mobility, metabolic interactions, and unexpected diversity in perchlorate-reducing communities.</title>
        <authorList>
            <person name="Barnum T.P."/>
            <person name="Figueroa I.A."/>
            <person name="Carlstrom C.I."/>
            <person name="Lucas L.N."/>
            <person name="Engelbrektson A.L."/>
            <person name="Coates J.D."/>
        </authorList>
    </citation>
    <scope>NUCLEOTIDE SEQUENCE [LARGE SCALE GENOMIC DNA]</scope>
    <source>
        <strain evidence="2">BM706</strain>
    </source>
</reference>
<organism evidence="2 3">
    <name type="scientific">Muiribacterium halophilum</name>
    <dbReference type="NCBI Taxonomy" id="2053465"/>
    <lineage>
        <taxon>Bacteria</taxon>
        <taxon>Candidatus Muiribacteriota</taxon>
        <taxon>Candidatus Muiribacteriia</taxon>
        <taxon>Candidatus Muiribacteriales</taxon>
        <taxon>Candidatus Muiribacteriaceae</taxon>
        <taxon>Candidatus Muiribacterium</taxon>
    </lineage>
</organism>
<accession>A0A2N5ZJS5</accession>
<dbReference type="InterPro" id="IPR036888">
    <property type="entry name" value="DNA_integrity_DisA_N_sf"/>
</dbReference>
<gene>
    <name evidence="2" type="ORF">C0601_03350</name>
</gene>
<dbReference type="InterPro" id="IPR003390">
    <property type="entry name" value="DNA_integrity_scan_DisA_N"/>
</dbReference>
<evidence type="ECO:0000313" key="2">
    <source>
        <dbReference type="EMBL" id="PLX18950.1"/>
    </source>
</evidence>
<dbReference type="Pfam" id="PF02457">
    <property type="entry name" value="DAC"/>
    <property type="match status" value="1"/>
</dbReference>
<dbReference type="Proteomes" id="UP000234857">
    <property type="component" value="Unassembled WGS sequence"/>
</dbReference>
<name>A0A2N5ZJS5_MUIH1</name>
<evidence type="ECO:0000313" key="3">
    <source>
        <dbReference type="Proteomes" id="UP000234857"/>
    </source>
</evidence>
<evidence type="ECO:0000259" key="1">
    <source>
        <dbReference type="PROSITE" id="PS51794"/>
    </source>
</evidence>
<dbReference type="AlphaFoldDB" id="A0A2N5ZJS5"/>
<comment type="caution">
    <text evidence="2">The sequence shown here is derived from an EMBL/GenBank/DDBJ whole genome shotgun (WGS) entry which is preliminary data.</text>
</comment>